<evidence type="ECO:0000256" key="3">
    <source>
        <dbReference type="ARBA" id="ARBA00022801"/>
    </source>
</evidence>
<evidence type="ECO:0000256" key="6">
    <source>
        <dbReference type="SAM" id="MobiDB-lite"/>
    </source>
</evidence>
<dbReference type="CDD" id="cd07496">
    <property type="entry name" value="Peptidases_S8_13"/>
    <property type="match status" value="1"/>
</dbReference>
<dbReference type="InterPro" id="IPR000209">
    <property type="entry name" value="Peptidase_S8/S53_dom"/>
</dbReference>
<dbReference type="GO" id="GO:0006508">
    <property type="term" value="P:proteolysis"/>
    <property type="evidence" value="ECO:0007669"/>
    <property type="project" value="UniProtKB-KW"/>
</dbReference>
<feature type="active site" description="Charge relay system" evidence="5">
    <location>
        <position position="478"/>
    </location>
</feature>
<evidence type="ECO:0000256" key="1">
    <source>
        <dbReference type="ARBA" id="ARBA00011073"/>
    </source>
</evidence>
<dbReference type="InterPro" id="IPR015500">
    <property type="entry name" value="Peptidase_S8_subtilisin-rel"/>
</dbReference>
<protein>
    <submittedName>
        <fullName evidence="9">Serine protease</fullName>
    </submittedName>
</protein>
<dbReference type="InterPro" id="IPR050131">
    <property type="entry name" value="Peptidase_S8_subtilisin-like"/>
</dbReference>
<dbReference type="Gene3D" id="2.60.40.1080">
    <property type="match status" value="1"/>
</dbReference>
<sequence>MNRTFWLGLLALVLTACPNPPPPPPSPNITISLNPSSPFSLDIGQQRVITASVSGTSNTAVTWSSSNPAVASVNNGVVQGELAGAATITARSVADSSKSASVEVTVLEPPSPPPPGNGVISGTVSIALQTSLQSVDPSVPFVDGELIVKFKPQVSLQSLSRLSVFGIELQQVRPLGMERTYLYRANLNRADTLTALQALQSRSDVEYAQPNYILSAQAIPNDPQYTNQSWHYEAINLPGAWDIETGASNPVTVAVIDGGVVAGHPDLAGRLLQGYDFYSSAADSGDGDGRDPNPEDTSPGTDYHGNHVTGTVGAATNNNLGVAGVSWGAKILPIRALSGGNGTLADVADALRWAAGAGLTVSGVTANTNPASVINMSLGGPVACTNAPALQQAINEANDAGAIIVVAAGNSNVDASTFSPAGCSGVITVGATNAAGNRASYSNYGTRIDLMAPGGEPAGQQVVSTLGSGQYGGKAGTSMAAPHVAGLLALMKSKKPALTAAEGLSILKETARPLNAAQCNRPNGSECGAGLIDAQAALARLNTPPPRSLVLSASPNALTLNTGASASVTIGISRANFSEPVALSVSGQPSGTTPSFNPASPVTGSSTTLTIPAGSTPGTYTLVVSGSASVSGQTVQGETRITLTVVQPPTTPPPTQNIQGTRIYFDAVLRETPTLSLLLDVNPVFIAQTGTQAPYNRNGLSTEGLLGYRISAWKDVNDNGTQDVGDLFGWYRTGGNIATVMPNASNINVVLEPVLSTTLTREKWLKQLGYPAR</sequence>
<dbReference type="AlphaFoldDB" id="A0A511QY59"/>
<feature type="region of interest" description="Disordered" evidence="6">
    <location>
        <begin position="282"/>
        <end position="310"/>
    </location>
</feature>
<dbReference type="Proteomes" id="UP000321197">
    <property type="component" value="Unassembled WGS sequence"/>
</dbReference>
<feature type="chain" id="PRO_5022013190" evidence="7">
    <location>
        <begin position="19"/>
        <end position="773"/>
    </location>
</feature>
<name>A0A511QY59_9DEIN</name>
<dbReference type="PANTHER" id="PTHR43806">
    <property type="entry name" value="PEPTIDASE S8"/>
    <property type="match status" value="1"/>
</dbReference>
<dbReference type="SUPFAM" id="SSF49373">
    <property type="entry name" value="Invasin/intimin cell-adhesion fragments"/>
    <property type="match status" value="1"/>
</dbReference>
<dbReference type="EMBL" id="BJXL01000009">
    <property type="protein sequence ID" value="GEM82340.1"/>
    <property type="molecule type" value="Genomic_DNA"/>
</dbReference>
<evidence type="ECO:0000256" key="5">
    <source>
        <dbReference type="PROSITE-ProRule" id="PRU01240"/>
    </source>
</evidence>
<comment type="similarity">
    <text evidence="1 5">Belongs to the peptidase S8 family.</text>
</comment>
<dbReference type="InterPro" id="IPR036852">
    <property type="entry name" value="Peptidase_S8/S53_dom_sf"/>
</dbReference>
<dbReference type="PROSITE" id="PS00138">
    <property type="entry name" value="SUBTILASE_SER"/>
    <property type="match status" value="1"/>
</dbReference>
<dbReference type="PROSITE" id="PS51892">
    <property type="entry name" value="SUBTILASE"/>
    <property type="match status" value="1"/>
</dbReference>
<evidence type="ECO:0000256" key="2">
    <source>
        <dbReference type="ARBA" id="ARBA00022670"/>
    </source>
</evidence>
<evidence type="ECO:0000313" key="10">
    <source>
        <dbReference type="Proteomes" id="UP000321197"/>
    </source>
</evidence>
<feature type="active site" description="Charge relay system" evidence="5">
    <location>
        <position position="257"/>
    </location>
</feature>
<dbReference type="OrthoDB" id="9814383at2"/>
<keyword evidence="4 5" id="KW-0720">Serine protease</keyword>
<dbReference type="InterPro" id="IPR008964">
    <property type="entry name" value="Invasin/intimin_cell_adhesion"/>
</dbReference>
<dbReference type="PRINTS" id="PR00723">
    <property type="entry name" value="SUBTILISIN"/>
</dbReference>
<dbReference type="SUPFAM" id="SSF52743">
    <property type="entry name" value="Subtilisin-like"/>
    <property type="match status" value="1"/>
</dbReference>
<dbReference type="PANTHER" id="PTHR43806:SF11">
    <property type="entry name" value="CEREVISIN-RELATED"/>
    <property type="match status" value="1"/>
</dbReference>
<dbReference type="InterPro" id="IPR003343">
    <property type="entry name" value="Big_2"/>
</dbReference>
<comment type="caution">
    <text evidence="9">The sequence shown here is derived from an EMBL/GenBank/DDBJ whole genome shotgun (WGS) entry which is preliminary data.</text>
</comment>
<evidence type="ECO:0000313" key="9">
    <source>
        <dbReference type="EMBL" id="GEM82340.1"/>
    </source>
</evidence>
<gene>
    <name evidence="9" type="ORF">MHY01S_05060</name>
</gene>
<evidence type="ECO:0000256" key="7">
    <source>
        <dbReference type="SAM" id="SignalP"/>
    </source>
</evidence>
<reference evidence="9 10" key="1">
    <citation type="submission" date="2019-07" db="EMBL/GenBank/DDBJ databases">
        <title>Whole genome shotgun sequence of Meiothermus hypogaeus NBRC 106114.</title>
        <authorList>
            <person name="Hosoyama A."/>
            <person name="Uohara A."/>
            <person name="Ohji S."/>
            <person name="Ichikawa N."/>
        </authorList>
    </citation>
    <scope>NUCLEOTIDE SEQUENCE [LARGE SCALE GENOMIC DNA]</scope>
    <source>
        <strain evidence="9 10">NBRC 106114</strain>
    </source>
</reference>
<evidence type="ECO:0000256" key="4">
    <source>
        <dbReference type="ARBA" id="ARBA00022825"/>
    </source>
</evidence>
<dbReference type="SMART" id="SM00635">
    <property type="entry name" value="BID_2"/>
    <property type="match status" value="1"/>
</dbReference>
<keyword evidence="7" id="KW-0732">Signal</keyword>
<dbReference type="InterPro" id="IPR054399">
    <property type="entry name" value="Fervidolysin-like_N_prodom"/>
</dbReference>
<feature type="region of interest" description="Disordered" evidence="6">
    <location>
        <begin position="585"/>
        <end position="604"/>
    </location>
</feature>
<feature type="domain" description="BIG2" evidence="8">
    <location>
        <begin position="27"/>
        <end position="103"/>
    </location>
</feature>
<proteinExistence type="inferred from homology"/>
<dbReference type="Pfam" id="PF00082">
    <property type="entry name" value="Peptidase_S8"/>
    <property type="match status" value="1"/>
</dbReference>
<dbReference type="InterPro" id="IPR023828">
    <property type="entry name" value="Peptidase_S8_Ser-AS"/>
</dbReference>
<dbReference type="Pfam" id="PF22148">
    <property type="entry name" value="Fervidolysin_NPro-like"/>
    <property type="match status" value="1"/>
</dbReference>
<dbReference type="GO" id="GO:0004252">
    <property type="term" value="F:serine-type endopeptidase activity"/>
    <property type="evidence" value="ECO:0007669"/>
    <property type="project" value="UniProtKB-UniRule"/>
</dbReference>
<dbReference type="RefSeq" id="WP_147075269.1">
    <property type="nucleotide sequence ID" value="NZ_BJXL01000009.1"/>
</dbReference>
<dbReference type="PROSITE" id="PS51257">
    <property type="entry name" value="PROKAR_LIPOPROTEIN"/>
    <property type="match status" value="1"/>
</dbReference>
<dbReference type="Gene3D" id="3.40.50.200">
    <property type="entry name" value="Peptidase S8/S53 domain"/>
    <property type="match status" value="1"/>
</dbReference>
<keyword evidence="3 5" id="KW-0378">Hydrolase</keyword>
<feature type="active site" description="Charge relay system" evidence="5">
    <location>
        <position position="304"/>
    </location>
</feature>
<dbReference type="Pfam" id="PF02368">
    <property type="entry name" value="Big_2"/>
    <property type="match status" value="1"/>
</dbReference>
<keyword evidence="2 5" id="KW-0645">Protease</keyword>
<feature type="signal peptide" evidence="7">
    <location>
        <begin position="1"/>
        <end position="18"/>
    </location>
</feature>
<dbReference type="InterPro" id="IPR034176">
    <property type="entry name" value="Peptidases_S8_13"/>
</dbReference>
<accession>A0A511QY59</accession>
<organism evidence="9 10">
    <name type="scientific">Meiothermus hypogaeus NBRC 106114</name>
    <dbReference type="NCBI Taxonomy" id="1227553"/>
    <lineage>
        <taxon>Bacteria</taxon>
        <taxon>Thermotogati</taxon>
        <taxon>Deinococcota</taxon>
        <taxon>Deinococci</taxon>
        <taxon>Thermales</taxon>
        <taxon>Thermaceae</taxon>
        <taxon>Meiothermus</taxon>
    </lineage>
</organism>
<evidence type="ECO:0000259" key="8">
    <source>
        <dbReference type="SMART" id="SM00635"/>
    </source>
</evidence>